<evidence type="ECO:0000256" key="5">
    <source>
        <dbReference type="ARBA" id="ARBA00022840"/>
    </source>
</evidence>
<evidence type="ECO:0000256" key="8">
    <source>
        <dbReference type="SAM" id="MobiDB-lite"/>
    </source>
</evidence>
<sequence>MPWCQCPVAFGLLAGYCSSLTNRDRLFDALLRLSQNTNLHPSCGALSNLEHPKLVGGGLFSDLYTGVVCGQHVAVKVMRIFEESEIAEVLKVFGPEAFKWQQFSHPNVLPFYGLYKYDQRLCLVSPWMDKGHVRDFLRNRWNINRVHSLILDVALGLEYLHNNGIVHGDLKGDNIMITSSGRACIANFGLSAMCSLISSIQFTQASTGPPGGYAYDAPELILGKPNDRCSDIYSFACTAYEMLAGTRPFSRFQADAVVIRAILAGQRPSRPESCLSDGVWNLLKDCWAESPHNRPNASQTVQRLKEIGIVATETQSGSQDWKVPSDFHCQLRDQSAFPLVSQFEEVVFGNGEGEKYMLPELLTAMPESLDAGRKGIQNAQAQSSSKECNPEPRVQLGNANNSTQ</sequence>
<keyword evidence="1 7" id="KW-0723">Serine/threonine-protein kinase</keyword>
<dbReference type="PROSITE" id="PS00107">
    <property type="entry name" value="PROTEIN_KINASE_ATP"/>
    <property type="match status" value="1"/>
</dbReference>
<dbReference type="EMBL" id="JARKIF010000001">
    <property type="protein sequence ID" value="KAJ7651255.1"/>
    <property type="molecule type" value="Genomic_DNA"/>
</dbReference>
<keyword evidence="3 6" id="KW-0547">Nucleotide-binding</keyword>
<gene>
    <name evidence="10" type="ORF">FB45DRAFT_33588</name>
</gene>
<dbReference type="InterPro" id="IPR001245">
    <property type="entry name" value="Ser-Thr/Tyr_kinase_cat_dom"/>
</dbReference>
<evidence type="ECO:0000256" key="7">
    <source>
        <dbReference type="RuleBase" id="RU000304"/>
    </source>
</evidence>
<feature type="binding site" evidence="6">
    <location>
        <position position="76"/>
    </location>
    <ligand>
        <name>ATP</name>
        <dbReference type="ChEBI" id="CHEBI:30616"/>
    </ligand>
</feature>
<dbReference type="InterPro" id="IPR008271">
    <property type="entry name" value="Ser/Thr_kinase_AS"/>
</dbReference>
<dbReference type="Gene3D" id="1.10.510.10">
    <property type="entry name" value="Transferase(Phosphotransferase) domain 1"/>
    <property type="match status" value="1"/>
</dbReference>
<evidence type="ECO:0000256" key="1">
    <source>
        <dbReference type="ARBA" id="ARBA00022527"/>
    </source>
</evidence>
<evidence type="ECO:0000313" key="11">
    <source>
        <dbReference type="Proteomes" id="UP001221142"/>
    </source>
</evidence>
<keyword evidence="11" id="KW-1185">Reference proteome</keyword>
<dbReference type="InterPro" id="IPR011009">
    <property type="entry name" value="Kinase-like_dom_sf"/>
</dbReference>
<evidence type="ECO:0000256" key="6">
    <source>
        <dbReference type="PROSITE-ProRule" id="PRU10141"/>
    </source>
</evidence>
<evidence type="ECO:0000256" key="4">
    <source>
        <dbReference type="ARBA" id="ARBA00022777"/>
    </source>
</evidence>
<dbReference type="GO" id="GO:0004674">
    <property type="term" value="F:protein serine/threonine kinase activity"/>
    <property type="evidence" value="ECO:0007669"/>
    <property type="project" value="UniProtKB-KW"/>
</dbReference>
<feature type="domain" description="Protein kinase" evidence="9">
    <location>
        <begin position="49"/>
        <end position="309"/>
    </location>
</feature>
<dbReference type="PANTHER" id="PTHR44329">
    <property type="entry name" value="SERINE/THREONINE-PROTEIN KINASE TNNI3K-RELATED"/>
    <property type="match status" value="1"/>
</dbReference>
<comment type="similarity">
    <text evidence="7">Belongs to the protein kinase superfamily.</text>
</comment>
<evidence type="ECO:0000259" key="9">
    <source>
        <dbReference type="PROSITE" id="PS50011"/>
    </source>
</evidence>
<comment type="caution">
    <text evidence="10">The sequence shown here is derived from an EMBL/GenBank/DDBJ whole genome shotgun (WGS) entry which is preliminary data.</text>
</comment>
<dbReference type="PROSITE" id="PS00108">
    <property type="entry name" value="PROTEIN_KINASE_ST"/>
    <property type="match status" value="1"/>
</dbReference>
<dbReference type="InterPro" id="IPR000719">
    <property type="entry name" value="Prot_kinase_dom"/>
</dbReference>
<dbReference type="PROSITE" id="PS50011">
    <property type="entry name" value="PROTEIN_KINASE_DOM"/>
    <property type="match status" value="1"/>
</dbReference>
<dbReference type="GO" id="GO:0005524">
    <property type="term" value="F:ATP binding"/>
    <property type="evidence" value="ECO:0007669"/>
    <property type="project" value="UniProtKB-UniRule"/>
</dbReference>
<dbReference type="InterPro" id="IPR017441">
    <property type="entry name" value="Protein_kinase_ATP_BS"/>
</dbReference>
<dbReference type="PANTHER" id="PTHR44329:SF288">
    <property type="entry name" value="MITOGEN-ACTIVATED PROTEIN KINASE KINASE KINASE 20"/>
    <property type="match status" value="1"/>
</dbReference>
<evidence type="ECO:0000313" key="10">
    <source>
        <dbReference type="EMBL" id="KAJ7651255.1"/>
    </source>
</evidence>
<keyword evidence="2" id="KW-0808">Transferase</keyword>
<reference evidence="10" key="1">
    <citation type="submission" date="2023-03" db="EMBL/GenBank/DDBJ databases">
        <title>Massive genome expansion in bonnet fungi (Mycena s.s.) driven by repeated elements and novel gene families across ecological guilds.</title>
        <authorList>
            <consortium name="Lawrence Berkeley National Laboratory"/>
            <person name="Harder C.B."/>
            <person name="Miyauchi S."/>
            <person name="Viragh M."/>
            <person name="Kuo A."/>
            <person name="Thoen E."/>
            <person name="Andreopoulos B."/>
            <person name="Lu D."/>
            <person name="Skrede I."/>
            <person name="Drula E."/>
            <person name="Henrissat B."/>
            <person name="Morin E."/>
            <person name="Kohler A."/>
            <person name="Barry K."/>
            <person name="LaButti K."/>
            <person name="Morin E."/>
            <person name="Salamov A."/>
            <person name="Lipzen A."/>
            <person name="Mereny Z."/>
            <person name="Hegedus B."/>
            <person name="Baldrian P."/>
            <person name="Stursova M."/>
            <person name="Weitz H."/>
            <person name="Taylor A."/>
            <person name="Grigoriev I.V."/>
            <person name="Nagy L.G."/>
            <person name="Martin F."/>
            <person name="Kauserud H."/>
        </authorList>
    </citation>
    <scope>NUCLEOTIDE SEQUENCE</scope>
    <source>
        <strain evidence="10">9284</strain>
    </source>
</reference>
<keyword evidence="4 10" id="KW-0418">Kinase</keyword>
<feature type="compositionally biased region" description="Polar residues" evidence="8">
    <location>
        <begin position="377"/>
        <end position="387"/>
    </location>
</feature>
<dbReference type="SUPFAM" id="SSF56112">
    <property type="entry name" value="Protein kinase-like (PK-like)"/>
    <property type="match status" value="1"/>
</dbReference>
<organism evidence="10 11">
    <name type="scientific">Roridomyces roridus</name>
    <dbReference type="NCBI Taxonomy" id="1738132"/>
    <lineage>
        <taxon>Eukaryota</taxon>
        <taxon>Fungi</taxon>
        <taxon>Dikarya</taxon>
        <taxon>Basidiomycota</taxon>
        <taxon>Agaricomycotina</taxon>
        <taxon>Agaricomycetes</taxon>
        <taxon>Agaricomycetidae</taxon>
        <taxon>Agaricales</taxon>
        <taxon>Marasmiineae</taxon>
        <taxon>Mycenaceae</taxon>
        <taxon>Roridomyces</taxon>
    </lineage>
</organism>
<dbReference type="InterPro" id="IPR051681">
    <property type="entry name" value="Ser/Thr_Kinases-Pseudokinases"/>
</dbReference>
<accession>A0AAD7G1Z9</accession>
<protein>
    <submittedName>
        <fullName evidence="10">Kinase-like domain-containing protein</fullName>
    </submittedName>
</protein>
<proteinExistence type="inferred from homology"/>
<feature type="region of interest" description="Disordered" evidence="8">
    <location>
        <begin position="373"/>
        <end position="404"/>
    </location>
</feature>
<name>A0AAD7G1Z9_9AGAR</name>
<evidence type="ECO:0000256" key="2">
    <source>
        <dbReference type="ARBA" id="ARBA00022679"/>
    </source>
</evidence>
<dbReference type="SMART" id="SM00220">
    <property type="entry name" value="S_TKc"/>
    <property type="match status" value="1"/>
</dbReference>
<keyword evidence="5 6" id="KW-0067">ATP-binding</keyword>
<dbReference type="Pfam" id="PF07714">
    <property type="entry name" value="PK_Tyr_Ser-Thr"/>
    <property type="match status" value="1"/>
</dbReference>
<dbReference type="AlphaFoldDB" id="A0AAD7G1Z9"/>
<evidence type="ECO:0000256" key="3">
    <source>
        <dbReference type="ARBA" id="ARBA00022741"/>
    </source>
</evidence>
<dbReference type="Proteomes" id="UP001221142">
    <property type="component" value="Unassembled WGS sequence"/>
</dbReference>